<evidence type="ECO:0000256" key="2">
    <source>
        <dbReference type="SAM" id="SignalP"/>
    </source>
</evidence>
<sequence length="231" mass="26269">MFKKTLALAVLCGASFAASAVTVDLRHEFIDGGKTDKSNADRVSVSHRFANGFGFSVEAKWKSGGDNTDKPYADFIGNGHEESISWQWKANKNFSVTPGFNIESNDSRSIYKPNLRVQYSFDSGFYVAARYRYDYTRYPSNAGKDDDKVNRGDAWAGYVFGDWRTELNYVYARSSEGTARNNNKPYSQEYNVKLAYRWDKNWAPYGEVGNVGVNDRNDRQTRFRVGVAYTF</sequence>
<dbReference type="EMBL" id="CALSBS010000007">
    <property type="protein sequence ID" value="CAH6637172.1"/>
    <property type="molecule type" value="Genomic_DNA"/>
</dbReference>
<dbReference type="Proteomes" id="UP001152651">
    <property type="component" value="Unassembled WGS sequence"/>
</dbReference>
<evidence type="ECO:0000313" key="3">
    <source>
        <dbReference type="EMBL" id="CAH6637172.1"/>
    </source>
</evidence>
<reference evidence="3" key="1">
    <citation type="submission" date="2022-05" db="EMBL/GenBank/DDBJ databases">
        <authorList>
            <person name="Blom J."/>
        </authorList>
    </citation>
    <scope>NUCLEOTIDE SEQUENCE</scope>
    <source>
        <strain evidence="3">Type strain: CPO20170097</strain>
    </source>
</reference>
<feature type="signal peptide" evidence="2">
    <location>
        <begin position="1"/>
        <end position="20"/>
    </location>
</feature>
<keyword evidence="4" id="KW-1185">Reference proteome</keyword>
<evidence type="ECO:0000256" key="1">
    <source>
        <dbReference type="ARBA" id="ARBA00022729"/>
    </source>
</evidence>
<dbReference type="Gene3D" id="2.40.160.40">
    <property type="entry name" value="monomeric porin ompg"/>
    <property type="match status" value="1"/>
</dbReference>
<evidence type="ECO:0000313" key="4">
    <source>
        <dbReference type="Proteomes" id="UP001152651"/>
    </source>
</evidence>
<name>A0ABN8T9P9_9ENTR</name>
<dbReference type="Pfam" id="PF06178">
    <property type="entry name" value="KdgM"/>
    <property type="match status" value="1"/>
</dbReference>
<dbReference type="InterPro" id="IPR009331">
    <property type="entry name" value="Oligogalacturonate-sp_porin"/>
</dbReference>
<dbReference type="RefSeq" id="WP_253897800.1">
    <property type="nucleotide sequence ID" value="NZ_CALSBS010000007.1"/>
</dbReference>
<organism evidence="3 4">
    <name type="scientific">Pseudocitrobacter vendiensis</name>
    <dbReference type="NCBI Taxonomy" id="2488306"/>
    <lineage>
        <taxon>Bacteria</taxon>
        <taxon>Pseudomonadati</taxon>
        <taxon>Pseudomonadota</taxon>
        <taxon>Gammaproteobacteria</taxon>
        <taxon>Enterobacterales</taxon>
        <taxon>Enterobacteriaceae</taxon>
        <taxon>Pseudocitrobacter</taxon>
    </lineage>
</organism>
<comment type="caution">
    <text evidence="3">The sequence shown here is derived from an EMBL/GenBank/DDBJ whole genome shotgun (WGS) entry which is preliminary data.</text>
</comment>
<accession>A0ABN8T9P9</accession>
<proteinExistence type="predicted"/>
<gene>
    <name evidence="3" type="ORF">FBBNIHIM_10150</name>
</gene>
<feature type="chain" id="PRO_5046647828" evidence="2">
    <location>
        <begin position="21"/>
        <end position="231"/>
    </location>
</feature>
<protein>
    <submittedName>
        <fullName evidence="3">Porin</fullName>
    </submittedName>
</protein>
<keyword evidence="1 2" id="KW-0732">Signal</keyword>
<dbReference type="InterPro" id="IPR053713">
    <property type="entry name" value="Bact_OM_Channel_sf"/>
</dbReference>
<dbReference type="SUPFAM" id="SSF56935">
    <property type="entry name" value="Porins"/>
    <property type="match status" value="1"/>
</dbReference>
<dbReference type="PANTHER" id="PTHR38105:SF5">
    <property type="entry name" value="OUTER MEMBRANE PROTEIN"/>
    <property type="match status" value="1"/>
</dbReference>
<dbReference type="PANTHER" id="PTHR38105">
    <property type="entry name" value="OUTER MEMBRANE PROTEIN-RELATED-RELATED"/>
    <property type="match status" value="1"/>
</dbReference>